<protein>
    <submittedName>
        <fullName evidence="1">Uncharacterized protein</fullName>
    </submittedName>
</protein>
<sequence>MNDSSLYKTTKAKLITHGVNRTADGRLVLTDVKLFSLFAKLERLKGMPSFDGVLEVCLEIETHVARLGKRQLIVFAYMYLSFSDLTPRLHERDEVFPDGKVRKSYIFDRTVSDEEMLIGLWARVKYESVGQHMLRVIYANG</sequence>
<proteinExistence type="predicted"/>
<evidence type="ECO:0000313" key="1">
    <source>
        <dbReference type="EMBL" id="MPM43163.1"/>
    </source>
</evidence>
<gene>
    <name evidence="1" type="ORF">SDC9_89836</name>
</gene>
<dbReference type="AlphaFoldDB" id="A0A644ZX04"/>
<reference evidence="1" key="1">
    <citation type="submission" date="2019-08" db="EMBL/GenBank/DDBJ databases">
        <authorList>
            <person name="Kucharzyk K."/>
            <person name="Murdoch R.W."/>
            <person name="Higgins S."/>
            <person name="Loffler F."/>
        </authorList>
    </citation>
    <scope>NUCLEOTIDE SEQUENCE</scope>
</reference>
<dbReference type="EMBL" id="VSSQ01009999">
    <property type="protein sequence ID" value="MPM43163.1"/>
    <property type="molecule type" value="Genomic_DNA"/>
</dbReference>
<name>A0A644ZX04_9ZZZZ</name>
<organism evidence="1">
    <name type="scientific">bioreactor metagenome</name>
    <dbReference type="NCBI Taxonomy" id="1076179"/>
    <lineage>
        <taxon>unclassified sequences</taxon>
        <taxon>metagenomes</taxon>
        <taxon>ecological metagenomes</taxon>
    </lineage>
</organism>
<accession>A0A644ZX04</accession>
<comment type="caution">
    <text evidence="1">The sequence shown here is derived from an EMBL/GenBank/DDBJ whole genome shotgun (WGS) entry which is preliminary data.</text>
</comment>